<feature type="region of interest" description="Disordered" evidence="1">
    <location>
        <begin position="20"/>
        <end position="65"/>
    </location>
</feature>
<dbReference type="PANTHER" id="PTHR33127:SF101">
    <property type="entry name" value="DUF295 DOMAIN-CONTAINING PROTEIN"/>
    <property type="match status" value="1"/>
</dbReference>
<feature type="domain" description="KIB1-4 beta-propeller" evidence="2">
    <location>
        <begin position="75"/>
        <end position="213"/>
    </location>
</feature>
<feature type="domain" description="KIB1-4 beta-propeller" evidence="2">
    <location>
        <begin position="234"/>
        <end position="291"/>
    </location>
</feature>
<dbReference type="InterPro" id="IPR011043">
    <property type="entry name" value="Gal_Oxase/kelch_b-propeller"/>
</dbReference>
<reference evidence="3" key="1">
    <citation type="submission" date="2015-06" db="UniProtKB">
        <authorList>
            <consortium name="EnsemblPlants"/>
        </authorList>
    </citation>
    <scope>IDENTIFICATION</scope>
</reference>
<name>N1R2F3_AEGTA</name>
<organism evidence="3">
    <name type="scientific">Aegilops tauschii</name>
    <name type="common">Tausch's goatgrass</name>
    <name type="synonym">Aegilops squarrosa</name>
    <dbReference type="NCBI Taxonomy" id="37682"/>
    <lineage>
        <taxon>Eukaryota</taxon>
        <taxon>Viridiplantae</taxon>
        <taxon>Streptophyta</taxon>
        <taxon>Embryophyta</taxon>
        <taxon>Tracheophyta</taxon>
        <taxon>Spermatophyta</taxon>
        <taxon>Magnoliopsida</taxon>
        <taxon>Liliopsida</taxon>
        <taxon>Poales</taxon>
        <taxon>Poaceae</taxon>
        <taxon>BOP clade</taxon>
        <taxon>Pooideae</taxon>
        <taxon>Triticodae</taxon>
        <taxon>Triticeae</taxon>
        <taxon>Triticinae</taxon>
        <taxon>Aegilops</taxon>
    </lineage>
</organism>
<evidence type="ECO:0000256" key="1">
    <source>
        <dbReference type="SAM" id="MobiDB-lite"/>
    </source>
</evidence>
<proteinExistence type="predicted"/>
<dbReference type="AlphaFoldDB" id="N1R2F3"/>
<dbReference type="Pfam" id="PF03478">
    <property type="entry name" value="Beta-prop_KIB1-4"/>
    <property type="match status" value="2"/>
</dbReference>
<dbReference type="PANTHER" id="PTHR33127">
    <property type="entry name" value="TRANSMEMBRANE PROTEIN"/>
    <property type="match status" value="1"/>
</dbReference>
<dbReference type="InterPro" id="IPR005174">
    <property type="entry name" value="KIB1-4_b-propeller"/>
</dbReference>
<evidence type="ECO:0000259" key="2">
    <source>
        <dbReference type="Pfam" id="PF03478"/>
    </source>
</evidence>
<dbReference type="EnsemblPlants" id="EMT13278">
    <property type="protein sequence ID" value="EMT13278"/>
    <property type="gene ID" value="F775_22805"/>
</dbReference>
<feature type="compositionally biased region" description="Acidic residues" evidence="1">
    <location>
        <begin position="31"/>
        <end position="47"/>
    </location>
</feature>
<dbReference type="SUPFAM" id="SSF50965">
    <property type="entry name" value="Galactose oxidase, central domain"/>
    <property type="match status" value="1"/>
</dbReference>
<evidence type="ECO:0000313" key="3">
    <source>
        <dbReference type="EnsemblPlants" id="EMT13278"/>
    </source>
</evidence>
<sequence length="320" mass="36370">MEQTQDADLLDENSPLLLFHYNYNEPRGETDTDSDASDEDDEQEDGGCQESYGTGKGDDEGEDDVADKTNDALLFYSITRRNLQSRRVDDLESHFYWITPQGWLLMLHRASHATCLWNPFTRQRIGLPSDQEEFLTKSTTRCLLSHTPTDPNCTVLVVNCRDTVFWYCHPEGDRWKKHTYESGALGERRGDVIGGMKALTAVGGEFHTYFRTHSTCYSVVILKFLPDPTCSRKFRLDMAKRAWLKVETLGDRVFFVNYRYVGASLRAQDVGLKGNCIYFLRGGDKGLYVYNMEQGTTTLHNPGHGLQDDVAPEMLMPASS</sequence>
<accession>N1R2F3</accession>
<protein>
    <recommendedName>
        <fullName evidence="2">KIB1-4 beta-propeller domain-containing protein</fullName>
    </recommendedName>
</protein>